<evidence type="ECO:0000256" key="1">
    <source>
        <dbReference type="SAM" id="Phobius"/>
    </source>
</evidence>
<keyword evidence="2" id="KW-0732">Signal</keyword>
<gene>
    <name evidence="5" type="ORF">PCANC_08890</name>
    <name evidence="4" type="ORF">PCASD_10375</name>
</gene>
<dbReference type="EMBL" id="PGCJ01000073">
    <property type="protein sequence ID" value="PLW52797.1"/>
    <property type="molecule type" value="Genomic_DNA"/>
</dbReference>
<keyword evidence="1" id="KW-0812">Transmembrane</keyword>
<organism evidence="4 7">
    <name type="scientific">Puccinia coronata f. sp. avenae</name>
    <dbReference type="NCBI Taxonomy" id="200324"/>
    <lineage>
        <taxon>Eukaryota</taxon>
        <taxon>Fungi</taxon>
        <taxon>Dikarya</taxon>
        <taxon>Basidiomycota</taxon>
        <taxon>Pucciniomycotina</taxon>
        <taxon>Pucciniomycetes</taxon>
        <taxon>Pucciniales</taxon>
        <taxon>Pucciniaceae</taxon>
        <taxon>Puccinia</taxon>
    </lineage>
</organism>
<evidence type="ECO:0000313" key="7">
    <source>
        <dbReference type="Proteomes" id="UP000235392"/>
    </source>
</evidence>
<dbReference type="Proteomes" id="UP000235388">
    <property type="component" value="Unassembled WGS sequence"/>
</dbReference>
<dbReference type="PANTHER" id="PTHR37592:SF1">
    <property type="match status" value="1"/>
</dbReference>
<keyword evidence="6" id="KW-1185">Reference proteome</keyword>
<dbReference type="Pfam" id="PF23631">
    <property type="entry name" value="DUF7143"/>
    <property type="match status" value="1"/>
</dbReference>
<evidence type="ECO:0000256" key="2">
    <source>
        <dbReference type="SAM" id="SignalP"/>
    </source>
</evidence>
<protein>
    <recommendedName>
        <fullName evidence="3">DUF7143 domain-containing protein</fullName>
    </recommendedName>
</protein>
<accession>A0A2N5URP2</accession>
<feature type="domain" description="DUF7143" evidence="3">
    <location>
        <begin position="90"/>
        <end position="141"/>
    </location>
</feature>
<dbReference type="EMBL" id="PGCI01000102">
    <property type="protein sequence ID" value="PLW40431.1"/>
    <property type="molecule type" value="Genomic_DNA"/>
</dbReference>
<dbReference type="InterPro" id="IPR055567">
    <property type="entry name" value="DUF7143"/>
</dbReference>
<feature type="signal peptide" evidence="2">
    <location>
        <begin position="1"/>
        <end position="27"/>
    </location>
</feature>
<dbReference type="AlphaFoldDB" id="A0A2N5URP2"/>
<evidence type="ECO:0000313" key="4">
    <source>
        <dbReference type="EMBL" id="PLW40431.1"/>
    </source>
</evidence>
<proteinExistence type="predicted"/>
<comment type="caution">
    <text evidence="4">The sequence shown here is derived from an EMBL/GenBank/DDBJ whole genome shotgun (WGS) entry which is preliminary data.</text>
</comment>
<dbReference type="OrthoDB" id="2497581at2759"/>
<name>A0A2N5URP2_9BASI</name>
<feature type="transmembrane region" description="Helical" evidence="1">
    <location>
        <begin position="294"/>
        <end position="314"/>
    </location>
</feature>
<evidence type="ECO:0000313" key="6">
    <source>
        <dbReference type="Proteomes" id="UP000235388"/>
    </source>
</evidence>
<evidence type="ECO:0000259" key="3">
    <source>
        <dbReference type="Pfam" id="PF23631"/>
    </source>
</evidence>
<feature type="chain" id="PRO_5015083902" description="DUF7143 domain-containing protein" evidence="2">
    <location>
        <begin position="28"/>
        <end position="318"/>
    </location>
</feature>
<evidence type="ECO:0000313" key="5">
    <source>
        <dbReference type="EMBL" id="PLW52797.1"/>
    </source>
</evidence>
<sequence length="318" mass="35684">MPCVFLLRYSNLLVIFIYISTITIPQATSNTLVNNSSIFSTYNSSSPAIFNSSNKSRIPCFISNVNSDTNNHNPLYWKDKTSSLSIDRFSEVSCLNDAEEPIPGIPDLILNGITYSSIDFQTSLDHKSSVGYAVDKFIFELEQNVMLDKSSNKSETVEASPLVQEQEAQRKEGIAETTREEVLLLTTYWKIYGAMDIALRVLNNQSSAKLLSLSKGPGFVLNFQRARLEGKVREMEFYLAQILRNCLNCTGIEGKRLILLARASGLTKNEILSQAEDQLTSGSRQSQRALDGRWTVPHVFIVPICVFLFLLSNIRQRS</sequence>
<dbReference type="PANTHER" id="PTHR37592">
    <property type="match status" value="1"/>
</dbReference>
<keyword evidence="1" id="KW-1133">Transmembrane helix</keyword>
<reference evidence="6 7" key="1">
    <citation type="submission" date="2017-11" db="EMBL/GenBank/DDBJ databases">
        <title>De novo assembly and phasing of dikaryotic genomes from two isolates of Puccinia coronata f. sp. avenae, the causal agent of oat crown rust.</title>
        <authorList>
            <person name="Miller M.E."/>
            <person name="Zhang Y."/>
            <person name="Omidvar V."/>
            <person name="Sperschneider J."/>
            <person name="Schwessinger B."/>
            <person name="Raley C."/>
            <person name="Palmer J.M."/>
            <person name="Garnica D."/>
            <person name="Upadhyaya N."/>
            <person name="Rathjen J."/>
            <person name="Taylor J.M."/>
            <person name="Park R.F."/>
            <person name="Dodds P.N."/>
            <person name="Hirsch C.D."/>
            <person name="Kianian S.F."/>
            <person name="Figueroa M."/>
        </authorList>
    </citation>
    <scope>NUCLEOTIDE SEQUENCE [LARGE SCALE GENOMIC DNA]</scope>
    <source>
        <strain evidence="5">12NC29</strain>
        <strain evidence="4">12SD80</strain>
    </source>
</reference>
<keyword evidence="1" id="KW-0472">Membrane</keyword>
<dbReference type="Proteomes" id="UP000235392">
    <property type="component" value="Unassembled WGS sequence"/>
</dbReference>